<keyword evidence="4 6" id="KW-1133">Transmembrane helix</keyword>
<feature type="transmembrane region" description="Helical" evidence="6">
    <location>
        <begin position="265"/>
        <end position="288"/>
    </location>
</feature>
<dbReference type="GO" id="GO:0032329">
    <property type="term" value="P:serine transport"/>
    <property type="evidence" value="ECO:0007669"/>
    <property type="project" value="TreeGrafter"/>
</dbReference>
<feature type="transmembrane region" description="Helical" evidence="6">
    <location>
        <begin position="156"/>
        <end position="176"/>
    </location>
</feature>
<evidence type="ECO:0000256" key="1">
    <source>
        <dbReference type="ARBA" id="ARBA00004141"/>
    </source>
</evidence>
<comment type="subcellular location">
    <subcellularLocation>
        <location evidence="1">Membrane</location>
        <topology evidence="1">Multi-pass membrane protein</topology>
    </subcellularLocation>
</comment>
<keyword evidence="8" id="KW-1185">Reference proteome</keyword>
<proteinExistence type="predicted"/>
<dbReference type="PANTHER" id="PTHR42865">
    <property type="entry name" value="PROTON/GLUTAMATE-ASPARTATE SYMPORTER"/>
    <property type="match status" value="1"/>
</dbReference>
<evidence type="ECO:0000256" key="2">
    <source>
        <dbReference type="ARBA" id="ARBA00022448"/>
    </source>
</evidence>
<evidence type="ECO:0000256" key="4">
    <source>
        <dbReference type="ARBA" id="ARBA00022989"/>
    </source>
</evidence>
<evidence type="ECO:0000313" key="7">
    <source>
        <dbReference type="EMBL" id="CRX38472.1"/>
    </source>
</evidence>
<feature type="transmembrane region" description="Helical" evidence="6">
    <location>
        <begin position="126"/>
        <end position="144"/>
    </location>
</feature>
<dbReference type="SUPFAM" id="SSF118215">
    <property type="entry name" value="Proton glutamate symport protein"/>
    <property type="match status" value="1"/>
</dbReference>
<dbReference type="RefSeq" id="WP_098038327.1">
    <property type="nucleotide sequence ID" value="NZ_CWGJ01000012.1"/>
</dbReference>
<sequence length="387" mass="41599">MFSKMPVLLIGLILFSGVIEPFLPLSSLETLYAVSLTIKSLIAFALPFIIFGLLFKTAIQLSKKASYMVLGLVALVCLSNYLSTTISYGVGSLIYHLDFSIQFPSEANSLKAAWDFSLPKLIPNDAAMFVGMFSGLILARVASVQAEKLAGILDQAVSVLLKAILYVIPFFIFGFILKMQHDKILLHILRNFTVIFAAVAIAVFSYITLLYFAAGRFQKERLVTSIKNMLPAAIAGFGSMSSAAVMPLTLIAAEKNSKNPTIARSIIPATVNIHLIGDCFAIPIFAFAVMKNFGMAEPALMTYAVFAAYFVLAKFSVAAVPGGGILVMLPILESQLGFTGEMLSLITALYILFDPVITSANVLGNGAFAMGLSEVIEAEETPLANIA</sequence>
<feature type="transmembrane region" description="Helical" evidence="6">
    <location>
        <begin position="67"/>
        <end position="90"/>
    </location>
</feature>
<dbReference type="GO" id="GO:0005886">
    <property type="term" value="C:plasma membrane"/>
    <property type="evidence" value="ECO:0007669"/>
    <property type="project" value="TreeGrafter"/>
</dbReference>
<keyword evidence="5 6" id="KW-0472">Membrane</keyword>
<accession>A0A0H5DPS2</accession>
<feature type="transmembrane region" description="Helical" evidence="6">
    <location>
        <begin position="188"/>
        <end position="212"/>
    </location>
</feature>
<dbReference type="Gene3D" id="1.10.3860.10">
    <property type="entry name" value="Sodium:dicarboxylate symporter"/>
    <property type="match status" value="1"/>
</dbReference>
<protein>
    <submittedName>
        <fullName evidence="7">Transporter</fullName>
    </submittedName>
</protein>
<dbReference type="Pfam" id="PF00375">
    <property type="entry name" value="SDF"/>
    <property type="match status" value="1"/>
</dbReference>
<evidence type="ECO:0000313" key="8">
    <source>
        <dbReference type="Proteomes" id="UP000220251"/>
    </source>
</evidence>
<dbReference type="PANTHER" id="PTHR42865:SF8">
    <property type="entry name" value="SERINE_THREONINE TRANSPORTER SSTT"/>
    <property type="match status" value="1"/>
</dbReference>
<dbReference type="InterPro" id="IPR001991">
    <property type="entry name" value="Na-dicarboxylate_symporter"/>
</dbReference>
<dbReference type="AlphaFoldDB" id="A0A0H5DPS2"/>
<feature type="transmembrane region" description="Helical" evidence="6">
    <location>
        <begin position="31"/>
        <end position="55"/>
    </location>
</feature>
<organism evidence="7 8">
    <name type="scientific">Estrella lausannensis</name>
    <dbReference type="NCBI Taxonomy" id="483423"/>
    <lineage>
        <taxon>Bacteria</taxon>
        <taxon>Pseudomonadati</taxon>
        <taxon>Chlamydiota</taxon>
        <taxon>Chlamydiia</taxon>
        <taxon>Parachlamydiales</taxon>
        <taxon>Candidatus Criblamydiaceae</taxon>
        <taxon>Estrella</taxon>
    </lineage>
</organism>
<keyword evidence="2" id="KW-0813">Transport</keyword>
<evidence type="ECO:0000256" key="5">
    <source>
        <dbReference type="ARBA" id="ARBA00023136"/>
    </source>
</evidence>
<dbReference type="GO" id="GO:0005295">
    <property type="term" value="F:neutral L-amino acid:sodium symporter activity"/>
    <property type="evidence" value="ECO:0007669"/>
    <property type="project" value="TreeGrafter"/>
</dbReference>
<keyword evidence="3 6" id="KW-0812">Transmembrane</keyword>
<feature type="transmembrane region" description="Helical" evidence="6">
    <location>
        <begin position="300"/>
        <end position="329"/>
    </location>
</feature>
<dbReference type="InterPro" id="IPR036458">
    <property type="entry name" value="Na:dicarbo_symporter_sf"/>
</dbReference>
<name>A0A0H5DPS2_9BACT</name>
<dbReference type="EMBL" id="CWGJ01000012">
    <property type="protein sequence ID" value="CRX38472.1"/>
    <property type="molecule type" value="Genomic_DNA"/>
</dbReference>
<dbReference type="Proteomes" id="UP000220251">
    <property type="component" value="Unassembled WGS sequence"/>
</dbReference>
<feature type="transmembrane region" description="Helical" evidence="6">
    <location>
        <begin position="232"/>
        <end position="253"/>
    </location>
</feature>
<gene>
    <name evidence="7" type="ORF">ELAC_1129</name>
</gene>
<feature type="transmembrane region" description="Helical" evidence="6">
    <location>
        <begin position="335"/>
        <end position="353"/>
    </location>
</feature>
<evidence type="ECO:0000256" key="3">
    <source>
        <dbReference type="ARBA" id="ARBA00022692"/>
    </source>
</evidence>
<dbReference type="OrthoDB" id="9768885at2"/>
<evidence type="ECO:0000256" key="6">
    <source>
        <dbReference type="SAM" id="Phobius"/>
    </source>
</evidence>
<reference evidence="8" key="1">
    <citation type="submission" date="2015-06" db="EMBL/GenBank/DDBJ databases">
        <authorList>
            <person name="Bertelli C."/>
        </authorList>
    </citation>
    <scope>NUCLEOTIDE SEQUENCE [LARGE SCALE GENOMIC DNA]</scope>
    <source>
        <strain evidence="8">CRIB-30</strain>
    </source>
</reference>